<dbReference type="Pfam" id="PF13601">
    <property type="entry name" value="HTH_34"/>
    <property type="match status" value="1"/>
</dbReference>
<evidence type="ECO:0000313" key="3">
    <source>
        <dbReference type="Proteomes" id="UP000220102"/>
    </source>
</evidence>
<dbReference type="PANTHER" id="PTHR37318:SF1">
    <property type="entry name" value="BSL7504 PROTEIN"/>
    <property type="match status" value="1"/>
</dbReference>
<dbReference type="OrthoDB" id="9800369at2"/>
<proteinExistence type="predicted"/>
<feature type="domain" description="Winged helix DNA-binding" evidence="1">
    <location>
        <begin position="27"/>
        <end position="106"/>
    </location>
</feature>
<protein>
    <submittedName>
        <fullName evidence="2">Transcriptional regulator</fullName>
    </submittedName>
</protein>
<gene>
    <name evidence="2" type="ORF">CRI94_09210</name>
</gene>
<name>A0A2A8CY29_9BACT</name>
<dbReference type="Proteomes" id="UP000220102">
    <property type="component" value="Unassembled WGS sequence"/>
</dbReference>
<comment type="caution">
    <text evidence="2">The sequence shown here is derived from an EMBL/GenBank/DDBJ whole genome shotgun (WGS) entry which is preliminary data.</text>
</comment>
<keyword evidence="3" id="KW-1185">Reference proteome</keyword>
<dbReference type="InterPro" id="IPR027395">
    <property type="entry name" value="WH_DNA-bd_dom"/>
</dbReference>
<dbReference type="EMBL" id="PDEQ01000004">
    <property type="protein sequence ID" value="PEN13487.1"/>
    <property type="molecule type" value="Genomic_DNA"/>
</dbReference>
<dbReference type="PANTHER" id="PTHR37318">
    <property type="entry name" value="BSL7504 PROTEIN"/>
    <property type="match status" value="1"/>
</dbReference>
<dbReference type="SUPFAM" id="SSF46785">
    <property type="entry name" value="Winged helix' DNA-binding domain"/>
    <property type="match status" value="1"/>
</dbReference>
<dbReference type="InterPro" id="IPR036390">
    <property type="entry name" value="WH_DNA-bd_sf"/>
</dbReference>
<dbReference type="AlphaFoldDB" id="A0A2A8CY29"/>
<dbReference type="CDD" id="cd00090">
    <property type="entry name" value="HTH_ARSR"/>
    <property type="match status" value="1"/>
</dbReference>
<dbReference type="GO" id="GO:0006355">
    <property type="term" value="P:regulation of DNA-templated transcription"/>
    <property type="evidence" value="ECO:0007669"/>
    <property type="project" value="UniProtKB-ARBA"/>
</dbReference>
<reference evidence="2 3" key="1">
    <citation type="submission" date="2017-10" db="EMBL/GenBank/DDBJ databases">
        <title>Draft genome of Longibacter Salinarum.</title>
        <authorList>
            <person name="Goh K.M."/>
            <person name="Shamsir M.S."/>
            <person name="Lim S.W."/>
        </authorList>
    </citation>
    <scope>NUCLEOTIDE SEQUENCE [LARGE SCALE GENOMIC DNA]</scope>
    <source>
        <strain evidence="2 3">KCTC 52045</strain>
    </source>
</reference>
<evidence type="ECO:0000313" key="2">
    <source>
        <dbReference type="EMBL" id="PEN13487.1"/>
    </source>
</evidence>
<organism evidence="2 3">
    <name type="scientific">Longibacter salinarum</name>
    <dbReference type="NCBI Taxonomy" id="1850348"/>
    <lineage>
        <taxon>Bacteria</taxon>
        <taxon>Pseudomonadati</taxon>
        <taxon>Rhodothermota</taxon>
        <taxon>Rhodothermia</taxon>
        <taxon>Rhodothermales</taxon>
        <taxon>Salisaetaceae</taxon>
        <taxon>Longibacter</taxon>
    </lineage>
</organism>
<dbReference type="InterPro" id="IPR036388">
    <property type="entry name" value="WH-like_DNA-bd_sf"/>
</dbReference>
<evidence type="ECO:0000259" key="1">
    <source>
        <dbReference type="Pfam" id="PF13601"/>
    </source>
</evidence>
<dbReference type="Gene3D" id="1.10.10.10">
    <property type="entry name" value="Winged helix-like DNA-binding domain superfamily/Winged helix DNA-binding domain"/>
    <property type="match status" value="1"/>
</dbReference>
<accession>A0A2A8CY29</accession>
<dbReference type="RefSeq" id="WP_098075409.1">
    <property type="nucleotide sequence ID" value="NZ_PDEQ01000004.1"/>
</dbReference>
<sequence>MADNRTSSFRAQRVRPGEIDRLIHGRVRLGIMSALATGDRLSFNELKQRLDTSDGNLSVHARKLEEAGYVECIKSFDGRTPKTEYQITNAGTDALRQYIDQMEQLLGFGE</sequence>
<dbReference type="InterPro" id="IPR011991">
    <property type="entry name" value="ArsR-like_HTH"/>
</dbReference>